<evidence type="ECO:0000313" key="9">
    <source>
        <dbReference type="Proteomes" id="UP000006352"/>
    </source>
</evidence>
<dbReference type="Pfam" id="PF01885">
    <property type="entry name" value="PTS_2-RNA"/>
    <property type="match status" value="2"/>
</dbReference>
<feature type="region of interest" description="Disordered" evidence="7">
    <location>
        <begin position="1"/>
        <end position="41"/>
    </location>
</feature>
<evidence type="ECO:0000256" key="7">
    <source>
        <dbReference type="SAM" id="MobiDB-lite"/>
    </source>
</evidence>
<dbReference type="PANTHER" id="PTHR12684">
    <property type="entry name" value="PUTATIVE PHOSPHOTRANSFERASE"/>
    <property type="match status" value="1"/>
</dbReference>
<dbReference type="HOGENOM" id="CLU_052998_1_0_1"/>
<dbReference type="STRING" id="599839.J4HWN9"/>
<sequence>METTTPEGLQRDRKDIGTRAHRGRGGSDKLKGHPRDSPETRFSKTLSWILRHGAESEGLPMRADGYVRLTDLFMVNKMRGIDFSTLEKIVQNDNKRRYNLIREADQLSGSAEEIWWIRANQGHSLKTVAMELQPINSVADIPTGVAVHGTTRKAWKVICALNTSLYFEQYSVKNLGVLGEQGLSKMSRNHIHLAQGVPGSSVISGMRNSSQILVFVDVQKGIDAGIKFYLSANGVVLTEGDDRGFLGPQFFSRVEDSNREPLVGWEGIQVPLVSIPGFTR</sequence>
<feature type="compositionally biased region" description="Basic and acidic residues" evidence="7">
    <location>
        <begin position="9"/>
        <end position="18"/>
    </location>
</feature>
<reference evidence="8 9" key="1">
    <citation type="journal article" date="2012" name="Appl. Environ. Microbiol.">
        <title>Short-read sequencing for genomic analysis of the brown rot fungus Fibroporia radiculosa.</title>
        <authorList>
            <person name="Tang J.D."/>
            <person name="Perkins A.D."/>
            <person name="Sonstegard T.S."/>
            <person name="Schroeder S.G."/>
            <person name="Burgess S.C."/>
            <person name="Diehl S.V."/>
        </authorList>
    </citation>
    <scope>NUCLEOTIDE SEQUENCE [LARGE SCALE GENOMIC DNA]</scope>
    <source>
        <strain evidence="8 9">TFFH 294</strain>
    </source>
</reference>
<keyword evidence="4" id="KW-0808">Transferase</keyword>
<dbReference type="AlphaFoldDB" id="J4HWN9"/>
<dbReference type="PANTHER" id="PTHR12684:SF2">
    <property type="entry name" value="TRNA 2'-PHOSPHOTRANSFERASE 1"/>
    <property type="match status" value="1"/>
</dbReference>
<evidence type="ECO:0000313" key="8">
    <source>
        <dbReference type="EMBL" id="CCM02592.1"/>
    </source>
</evidence>
<protein>
    <recommendedName>
        <fullName evidence="3">2'-phosphotransferase</fullName>
        <ecNumber evidence="3">2.7.1.160</ecNumber>
    </recommendedName>
</protein>
<dbReference type="FunCoup" id="J4HWN9">
    <property type="interactions" value="29"/>
</dbReference>
<dbReference type="GeneID" id="24097503"/>
<dbReference type="Gene3D" id="1.10.10.970">
    <property type="entry name" value="RNA 2'-phosphotransferase, Tpt1/KptA family, N-terminal domain"/>
    <property type="match status" value="1"/>
</dbReference>
<dbReference type="Gene3D" id="3.20.170.30">
    <property type="match status" value="1"/>
</dbReference>
<dbReference type="InParanoid" id="J4HWN9"/>
<comment type="catalytic activity">
    <reaction evidence="6">
        <text>2'-phospho-[ligated tRNA] + NAD(+) = mature tRNA + ADP-alpha-D-ribose 1'',2''-cyclic phosphate + nicotinamide</text>
        <dbReference type="Rhea" id="RHEA:23324"/>
        <dbReference type="Rhea" id="RHEA-COMP:11106"/>
        <dbReference type="Rhea" id="RHEA-COMP:11107"/>
        <dbReference type="ChEBI" id="CHEBI:17154"/>
        <dbReference type="ChEBI" id="CHEBI:57540"/>
        <dbReference type="ChEBI" id="CHEBI:76596"/>
        <dbReference type="ChEBI" id="CHEBI:82883"/>
        <dbReference type="ChEBI" id="CHEBI:85027"/>
        <dbReference type="EC" id="2.7.1.160"/>
    </reaction>
</comment>
<dbReference type="OrthoDB" id="419694at2759"/>
<proteinExistence type="inferred from homology"/>
<dbReference type="InterPro" id="IPR042081">
    <property type="entry name" value="RNA_2'-PTrans_C"/>
</dbReference>
<evidence type="ECO:0000256" key="2">
    <source>
        <dbReference type="ARBA" id="ARBA00009836"/>
    </source>
</evidence>
<dbReference type="GO" id="GO:0000215">
    <property type="term" value="F:tRNA 2'-phosphotransferase activity"/>
    <property type="evidence" value="ECO:0007669"/>
    <property type="project" value="UniProtKB-EC"/>
</dbReference>
<comment type="function">
    <text evidence="1">Catalyzes the last step of tRNA splicing, the transfer of the splice junction 2'-phosphate from ligated tRNA to NAD to produce ADP-ribose 1''-2'' cyclic phosphate.</text>
</comment>
<dbReference type="GO" id="GO:0006388">
    <property type="term" value="P:tRNA splicing, via endonucleolytic cleavage and ligation"/>
    <property type="evidence" value="ECO:0007669"/>
    <property type="project" value="TreeGrafter"/>
</dbReference>
<evidence type="ECO:0000256" key="1">
    <source>
        <dbReference type="ARBA" id="ARBA00003343"/>
    </source>
</evidence>
<evidence type="ECO:0000256" key="5">
    <source>
        <dbReference type="ARBA" id="ARBA00023027"/>
    </source>
</evidence>
<gene>
    <name evidence="8" type="ORF">FIBRA_04695</name>
</gene>
<evidence type="ECO:0000256" key="4">
    <source>
        <dbReference type="ARBA" id="ARBA00022679"/>
    </source>
</evidence>
<dbReference type="EC" id="2.7.1.160" evidence="3"/>
<evidence type="ECO:0000256" key="6">
    <source>
        <dbReference type="ARBA" id="ARBA00047949"/>
    </source>
</evidence>
<dbReference type="InterPro" id="IPR002745">
    <property type="entry name" value="Ptrans_KptA/Tpt1"/>
</dbReference>
<keyword evidence="9" id="KW-1185">Reference proteome</keyword>
<evidence type="ECO:0000256" key="3">
    <source>
        <dbReference type="ARBA" id="ARBA00012007"/>
    </source>
</evidence>
<keyword evidence="5" id="KW-0520">NAD</keyword>
<dbReference type="RefSeq" id="XP_012181875.1">
    <property type="nucleotide sequence ID" value="XM_012326485.1"/>
</dbReference>
<feature type="compositionally biased region" description="Basic and acidic residues" evidence="7">
    <location>
        <begin position="25"/>
        <end position="41"/>
    </location>
</feature>
<dbReference type="Proteomes" id="UP000006352">
    <property type="component" value="Unassembled WGS sequence"/>
</dbReference>
<dbReference type="EMBL" id="HE797086">
    <property type="protein sequence ID" value="CCM02592.1"/>
    <property type="molecule type" value="Genomic_DNA"/>
</dbReference>
<organism evidence="8 9">
    <name type="scientific">Fibroporia radiculosa</name>
    <dbReference type="NCBI Taxonomy" id="599839"/>
    <lineage>
        <taxon>Eukaryota</taxon>
        <taxon>Fungi</taxon>
        <taxon>Dikarya</taxon>
        <taxon>Basidiomycota</taxon>
        <taxon>Agaricomycotina</taxon>
        <taxon>Agaricomycetes</taxon>
        <taxon>Polyporales</taxon>
        <taxon>Fibroporiaceae</taxon>
        <taxon>Fibroporia</taxon>
    </lineage>
</organism>
<accession>J4HWN9</accession>
<dbReference type="SUPFAM" id="SSF56399">
    <property type="entry name" value="ADP-ribosylation"/>
    <property type="match status" value="1"/>
</dbReference>
<comment type="similarity">
    <text evidence="2">Belongs to the KptA/TPT1 family.</text>
</comment>
<dbReference type="InterPro" id="IPR042080">
    <property type="entry name" value="RNA_2'-PTrans_N"/>
</dbReference>
<name>J4HWN9_9APHY</name>